<evidence type="ECO:0000259" key="3">
    <source>
        <dbReference type="Pfam" id="PF00501"/>
    </source>
</evidence>
<evidence type="ECO:0000313" key="5">
    <source>
        <dbReference type="Proteomes" id="UP000265509"/>
    </source>
</evidence>
<dbReference type="Pfam" id="PF23562">
    <property type="entry name" value="AMP-binding_C_3"/>
    <property type="match status" value="1"/>
</dbReference>
<feature type="domain" description="AMP-dependent synthetase/ligase" evidence="3">
    <location>
        <begin position="5"/>
        <end position="371"/>
    </location>
</feature>
<protein>
    <submittedName>
        <fullName evidence="4">AMP-binding protein</fullName>
    </submittedName>
</protein>
<comment type="caution">
    <text evidence="4">The sequence shown here is derived from an EMBL/GenBank/DDBJ whole genome shotgun (WGS) entry which is preliminary data.</text>
</comment>
<dbReference type="Pfam" id="PF00501">
    <property type="entry name" value="AMP-binding"/>
    <property type="match status" value="1"/>
</dbReference>
<dbReference type="GO" id="GO:0004467">
    <property type="term" value="F:long-chain fatty acid-CoA ligase activity"/>
    <property type="evidence" value="ECO:0007669"/>
    <property type="project" value="TreeGrafter"/>
</dbReference>
<dbReference type="EMBL" id="QRAN01000006">
    <property type="protein sequence ID" value="RLQ22513.1"/>
    <property type="molecule type" value="Genomic_DNA"/>
</dbReference>
<dbReference type="PROSITE" id="PS00455">
    <property type="entry name" value="AMP_BINDING"/>
    <property type="match status" value="1"/>
</dbReference>
<evidence type="ECO:0000256" key="2">
    <source>
        <dbReference type="ARBA" id="ARBA00022840"/>
    </source>
</evidence>
<dbReference type="PANTHER" id="PTHR43272:SF33">
    <property type="entry name" value="AMP-BINDING DOMAIN-CONTAINING PROTEIN-RELATED"/>
    <property type="match status" value="1"/>
</dbReference>
<dbReference type="Proteomes" id="UP000265509">
    <property type="component" value="Unassembled WGS sequence"/>
</dbReference>
<dbReference type="OrthoDB" id="9803968at2"/>
<reference evidence="4 5" key="1">
    <citation type="submission" date="2018-07" db="EMBL/GenBank/DDBJ databases">
        <title>Halioglobus sp. genome submission.</title>
        <authorList>
            <person name="Ye M.-Q."/>
            <person name="Du Z.-J."/>
        </authorList>
    </citation>
    <scope>NUCLEOTIDE SEQUENCE [LARGE SCALE GENOMIC DNA]</scope>
    <source>
        <strain evidence="4 5">U0301</strain>
    </source>
</reference>
<dbReference type="GO" id="GO:0016020">
    <property type="term" value="C:membrane"/>
    <property type="evidence" value="ECO:0007669"/>
    <property type="project" value="TreeGrafter"/>
</dbReference>
<dbReference type="GO" id="GO:0005524">
    <property type="term" value="F:ATP binding"/>
    <property type="evidence" value="ECO:0007669"/>
    <property type="project" value="UniProtKB-KW"/>
</dbReference>
<dbReference type="InterPro" id="IPR000873">
    <property type="entry name" value="AMP-dep_synth/lig_dom"/>
</dbReference>
<organism evidence="4 5">
    <name type="scientific">Seongchinamella sediminis</name>
    <dbReference type="NCBI Taxonomy" id="2283635"/>
    <lineage>
        <taxon>Bacteria</taxon>
        <taxon>Pseudomonadati</taxon>
        <taxon>Pseudomonadota</taxon>
        <taxon>Gammaproteobacteria</taxon>
        <taxon>Cellvibrionales</taxon>
        <taxon>Halieaceae</taxon>
        <taxon>Seongchinamella</taxon>
    </lineage>
</organism>
<dbReference type="InterPro" id="IPR042099">
    <property type="entry name" value="ANL_N_sf"/>
</dbReference>
<name>A0A3L7E2D4_9GAMM</name>
<dbReference type="AlphaFoldDB" id="A0A3L7E2D4"/>
<evidence type="ECO:0000313" key="4">
    <source>
        <dbReference type="EMBL" id="RLQ22513.1"/>
    </source>
</evidence>
<sequence>MGYLDKACARNPDAVWLRDRQGEVFEEWTWTQARDEINAAAAWLEQRYGNNQANVALLSRNRAHWMLADLALMASGNVSIPLFTTLVADTAQYILEFTDARALILGEADNWNAVRQVIPDGVDIITLPGVSIDAAHIPWEQIISEAGTAQPANQPAPADLVSIVFTSGTTGAPKGVMQTHDSLTVPMQRICKYTEVRRNPRFLSYLPLSHIAERQLVMVQSILQNGSVTFNESAATLIRDMTDTRPNFFFGAPRVWEQLQQKVLAQFGSRTALDQALQQDREGTSLAVRQTLGLDQADYMLTAAAPTPPALIAWFEELGLPLMEGFGQTEIMAVSLNTSVSRRIGSIGRVPPDVEMKITEEGELAFKAEGAAIGYYKMPEQSSETFRDGWVHTGDRARIDADGFLYLTGRVKDYFKTIQGKFVAPAPIESAFAANEWTEQLCLLGRGYSKTVIVCVLSEVARELDPAEVTAGLQQHIAGINAEVEKHARIGAVIITREPWTIENTMLTPTLKIRRNEVEERFGTRAAELANQAAVTGTVVVEWDD</sequence>
<accession>A0A3L7E2D4</accession>
<evidence type="ECO:0000256" key="1">
    <source>
        <dbReference type="ARBA" id="ARBA00022741"/>
    </source>
</evidence>
<gene>
    <name evidence="4" type="ORF">DWB85_07050</name>
</gene>
<keyword evidence="5" id="KW-1185">Reference proteome</keyword>
<dbReference type="PANTHER" id="PTHR43272">
    <property type="entry name" value="LONG-CHAIN-FATTY-ACID--COA LIGASE"/>
    <property type="match status" value="1"/>
</dbReference>
<keyword evidence="2" id="KW-0067">ATP-binding</keyword>
<proteinExistence type="predicted"/>
<dbReference type="InterPro" id="IPR020845">
    <property type="entry name" value="AMP-binding_CS"/>
</dbReference>
<dbReference type="SUPFAM" id="SSF56801">
    <property type="entry name" value="Acetyl-CoA synthetase-like"/>
    <property type="match status" value="1"/>
</dbReference>
<keyword evidence="1" id="KW-0547">Nucleotide-binding</keyword>
<dbReference type="Gene3D" id="3.40.50.12780">
    <property type="entry name" value="N-terminal domain of ligase-like"/>
    <property type="match status" value="1"/>
</dbReference>